<proteinExistence type="predicted"/>
<protein>
    <submittedName>
        <fullName evidence="1">Uncharacterized protein</fullName>
    </submittedName>
</protein>
<reference evidence="1" key="1">
    <citation type="submission" date="2023-10" db="EMBL/GenBank/DDBJ databases">
        <authorList>
            <person name="Domelevo Entfellner J.-B."/>
        </authorList>
    </citation>
    <scope>NUCLEOTIDE SEQUENCE</scope>
</reference>
<dbReference type="Gramene" id="rna-AYBTSS11_LOCUS30073">
    <property type="protein sequence ID" value="CAJ1977902.1"/>
    <property type="gene ID" value="gene-AYBTSS11_LOCUS30073"/>
</dbReference>
<sequence length="88" mass="9976">MHVKVLLLSHSHASSLSRHATIAQSRLPHHCDRSRLQPPPLSRHVEGRSMVCMLWPLAHRTRTSMITFTSLETQILCNGKCWIEGVPT</sequence>
<organism evidence="1 2">
    <name type="scientific">Sphenostylis stenocarpa</name>
    <dbReference type="NCBI Taxonomy" id="92480"/>
    <lineage>
        <taxon>Eukaryota</taxon>
        <taxon>Viridiplantae</taxon>
        <taxon>Streptophyta</taxon>
        <taxon>Embryophyta</taxon>
        <taxon>Tracheophyta</taxon>
        <taxon>Spermatophyta</taxon>
        <taxon>Magnoliopsida</taxon>
        <taxon>eudicotyledons</taxon>
        <taxon>Gunneridae</taxon>
        <taxon>Pentapetalae</taxon>
        <taxon>rosids</taxon>
        <taxon>fabids</taxon>
        <taxon>Fabales</taxon>
        <taxon>Fabaceae</taxon>
        <taxon>Papilionoideae</taxon>
        <taxon>50 kb inversion clade</taxon>
        <taxon>NPAAA clade</taxon>
        <taxon>indigoferoid/millettioid clade</taxon>
        <taxon>Phaseoleae</taxon>
        <taxon>Sphenostylis</taxon>
    </lineage>
</organism>
<name>A0AA86W3V7_9FABA</name>
<dbReference type="Proteomes" id="UP001189624">
    <property type="component" value="Chromosome 10"/>
</dbReference>
<evidence type="ECO:0000313" key="2">
    <source>
        <dbReference type="Proteomes" id="UP001189624"/>
    </source>
</evidence>
<dbReference type="AlphaFoldDB" id="A0AA86W3V7"/>
<keyword evidence="2" id="KW-1185">Reference proteome</keyword>
<evidence type="ECO:0000313" key="1">
    <source>
        <dbReference type="EMBL" id="CAJ1977902.1"/>
    </source>
</evidence>
<gene>
    <name evidence="1" type="ORF">AYBTSS11_LOCUS30073</name>
</gene>
<accession>A0AA86W3V7</accession>
<dbReference type="EMBL" id="OY731407">
    <property type="protein sequence ID" value="CAJ1977902.1"/>
    <property type="molecule type" value="Genomic_DNA"/>
</dbReference>